<dbReference type="EMBL" id="SDOV01000006">
    <property type="protein sequence ID" value="KAH7640196.1"/>
    <property type="molecule type" value="Genomic_DNA"/>
</dbReference>
<dbReference type="Proteomes" id="UP000828236">
    <property type="component" value="Unassembled WGS sequence"/>
</dbReference>
<protein>
    <recommendedName>
        <fullName evidence="12">Ubiquitin-conjugating enzyme E2 J2</fullName>
        <ecNumber evidence="2">2.3.2.23</ecNumber>
    </recommendedName>
</protein>
<evidence type="ECO:0000256" key="9">
    <source>
        <dbReference type="ARBA" id="ARBA00022989"/>
    </source>
</evidence>
<dbReference type="SMART" id="SM00212">
    <property type="entry name" value="UBCc"/>
    <property type="match status" value="1"/>
</dbReference>
<proteinExistence type="predicted"/>
<feature type="compositionally biased region" description="Basic and acidic residues" evidence="13">
    <location>
        <begin position="118"/>
        <end position="133"/>
    </location>
</feature>
<comment type="caution">
    <text evidence="15">The sequence shown here is derived from an EMBL/GenBank/DDBJ whole genome shotgun (WGS) entry which is preliminary data.</text>
</comment>
<evidence type="ECO:0000256" key="3">
    <source>
        <dbReference type="ARBA" id="ARBA00022679"/>
    </source>
</evidence>
<dbReference type="GO" id="GO:0061631">
    <property type="term" value="F:ubiquitin conjugating enzyme activity"/>
    <property type="evidence" value="ECO:0007669"/>
    <property type="project" value="UniProtKB-EC"/>
</dbReference>
<dbReference type="PROSITE" id="PS50127">
    <property type="entry name" value="UBC_2"/>
    <property type="match status" value="1"/>
</dbReference>
<feature type="domain" description="UBC core" evidence="14">
    <location>
        <begin position="285"/>
        <end position="435"/>
    </location>
</feature>
<evidence type="ECO:0000256" key="1">
    <source>
        <dbReference type="ARBA" id="ARBA00004586"/>
    </source>
</evidence>
<evidence type="ECO:0000256" key="11">
    <source>
        <dbReference type="ARBA" id="ARBA00054775"/>
    </source>
</evidence>
<dbReference type="EC" id="2.3.2.23" evidence="2"/>
<dbReference type="CDD" id="cd23799">
    <property type="entry name" value="UBCc_UBE2J"/>
    <property type="match status" value="1"/>
</dbReference>
<sequence length="489" mass="55942">MSKRKIDETEELGLYLNDDSNTSDNDNDKWTTTSVKLENSFNEHSKSMTTANTSVNPNRGALFFSNLNRIAAKYCQSDYSDDDDDDDNVVDFSKLDKTFKTYRRKKKPKLSSPNNTAKHPEPSPDIKLDRVVTENDYCSSSEYNDDDDDDNDSESICSKSSDSEIEDESVNDEIHNNTEITSKKQNEISTCNFSIFNMSTSIVVHMPSQQSTTSISSSLFNDDDDFLQKLETLSLLNFDNQYNHHYYYLCKSIMNTGGGGGGRRMATNINGVRQNAQNNSKKFISSWRRLKQDYMMIMKDPVPYVTVAPLQNDILEWHYVIRGPENTVYNGGIYHGKLKFPIEYPFRPPSIYMITPSGRFKTNTRLCLSFSDFHPDSWNPTWSLSTILTGLLSFMLEEHNAVGSLQASDSVRRIYAKKSLQFNLNDATFVELFPDIADEIECELERIKTLEAANQKNSNKNNNDKSSKDSTNNNGSNERQSEYDRFNRF</sequence>
<reference evidence="15" key="2">
    <citation type="journal article" date="2021" name="World Allergy Organ. J.">
        <title>Chromosome-level assembly of Dermatophagoides farinae genome and transcriptome reveals two novel allergens Der f 37 and Der f 39.</title>
        <authorList>
            <person name="Chen J."/>
            <person name="Cai Z."/>
            <person name="Fan D."/>
            <person name="Hu J."/>
            <person name="Hou Y."/>
            <person name="He Y."/>
            <person name="Zhang Z."/>
            <person name="Zhao Z."/>
            <person name="Gao P."/>
            <person name="Hu W."/>
            <person name="Sun J."/>
            <person name="Li J."/>
            <person name="Ji K."/>
        </authorList>
    </citation>
    <scope>NUCLEOTIDE SEQUENCE</scope>
    <source>
        <strain evidence="15">JKM2019</strain>
    </source>
</reference>
<keyword evidence="5" id="KW-0547">Nucleotide-binding</keyword>
<evidence type="ECO:0000256" key="12">
    <source>
        <dbReference type="ARBA" id="ARBA00073320"/>
    </source>
</evidence>
<feature type="region of interest" description="Disordered" evidence="13">
    <location>
        <begin position="103"/>
        <end position="181"/>
    </location>
</feature>
<dbReference type="InterPro" id="IPR000608">
    <property type="entry name" value="UBC"/>
</dbReference>
<feature type="compositionally biased region" description="Basic and acidic residues" evidence="13">
    <location>
        <begin position="172"/>
        <end position="181"/>
    </location>
</feature>
<keyword evidence="9" id="KW-1133">Transmembrane helix</keyword>
<evidence type="ECO:0000256" key="8">
    <source>
        <dbReference type="ARBA" id="ARBA00022840"/>
    </source>
</evidence>
<accession>A0A9D4NW82</accession>
<evidence type="ECO:0000256" key="7">
    <source>
        <dbReference type="ARBA" id="ARBA00022824"/>
    </source>
</evidence>
<evidence type="ECO:0000256" key="6">
    <source>
        <dbReference type="ARBA" id="ARBA00022786"/>
    </source>
</evidence>
<keyword evidence="6" id="KW-0833">Ubl conjugation pathway</keyword>
<comment type="subcellular location">
    <subcellularLocation>
        <location evidence="1">Endoplasmic reticulum membrane</location>
    </subcellularLocation>
</comment>
<dbReference type="SUPFAM" id="SSF54495">
    <property type="entry name" value="UBC-like"/>
    <property type="match status" value="1"/>
</dbReference>
<evidence type="ECO:0000256" key="13">
    <source>
        <dbReference type="SAM" id="MobiDB-lite"/>
    </source>
</evidence>
<keyword evidence="3" id="KW-0808">Transferase</keyword>
<feature type="compositionally biased region" description="Acidic residues" evidence="13">
    <location>
        <begin position="143"/>
        <end position="153"/>
    </location>
</feature>
<organism evidence="15">
    <name type="scientific">Dermatophagoides farinae</name>
    <name type="common">American house dust mite</name>
    <dbReference type="NCBI Taxonomy" id="6954"/>
    <lineage>
        <taxon>Eukaryota</taxon>
        <taxon>Metazoa</taxon>
        <taxon>Ecdysozoa</taxon>
        <taxon>Arthropoda</taxon>
        <taxon>Chelicerata</taxon>
        <taxon>Arachnida</taxon>
        <taxon>Acari</taxon>
        <taxon>Acariformes</taxon>
        <taxon>Sarcoptiformes</taxon>
        <taxon>Astigmata</taxon>
        <taxon>Psoroptidia</taxon>
        <taxon>Analgoidea</taxon>
        <taxon>Pyroglyphidae</taxon>
        <taxon>Dermatophagoidinae</taxon>
        <taxon>Dermatophagoides</taxon>
    </lineage>
</organism>
<gene>
    <name evidence="15" type="ORF">HUG17_10676</name>
</gene>
<reference evidence="15" key="1">
    <citation type="submission" date="2020-06" db="EMBL/GenBank/DDBJ databases">
        <authorList>
            <person name="Ji K."/>
            <person name="Li J."/>
        </authorList>
    </citation>
    <scope>NUCLEOTIDE SEQUENCE</scope>
    <source>
        <strain evidence="15">JKM2019</strain>
        <tissue evidence="15">Whole body</tissue>
    </source>
</reference>
<feature type="region of interest" description="Disordered" evidence="13">
    <location>
        <begin position="453"/>
        <end position="489"/>
    </location>
</feature>
<keyword evidence="10" id="KW-0472">Membrane</keyword>
<feature type="compositionally biased region" description="Basic and acidic residues" evidence="13">
    <location>
        <begin position="479"/>
        <end position="489"/>
    </location>
</feature>
<evidence type="ECO:0000313" key="15">
    <source>
        <dbReference type="EMBL" id="KAH7640196.1"/>
    </source>
</evidence>
<feature type="compositionally biased region" description="Low complexity" evidence="13">
    <location>
        <begin position="17"/>
        <end position="31"/>
    </location>
</feature>
<dbReference type="PANTHER" id="PTHR24067">
    <property type="entry name" value="UBIQUITIN-CONJUGATING ENZYME E2"/>
    <property type="match status" value="1"/>
</dbReference>
<name>A0A9D4NW82_DERFA</name>
<dbReference type="Gene3D" id="3.10.110.10">
    <property type="entry name" value="Ubiquitin Conjugating Enzyme"/>
    <property type="match status" value="1"/>
</dbReference>
<dbReference type="FunFam" id="3.10.110.10:FF:000023">
    <property type="entry name" value="Ubiquitin-conjugating enzyme E2 J2"/>
    <property type="match status" value="1"/>
</dbReference>
<evidence type="ECO:0000256" key="10">
    <source>
        <dbReference type="ARBA" id="ARBA00023136"/>
    </source>
</evidence>
<dbReference type="Pfam" id="PF00179">
    <property type="entry name" value="UQ_con"/>
    <property type="match status" value="1"/>
</dbReference>
<dbReference type="GO" id="GO:0005789">
    <property type="term" value="C:endoplasmic reticulum membrane"/>
    <property type="evidence" value="ECO:0007669"/>
    <property type="project" value="UniProtKB-SubCell"/>
</dbReference>
<dbReference type="GO" id="GO:0005524">
    <property type="term" value="F:ATP binding"/>
    <property type="evidence" value="ECO:0007669"/>
    <property type="project" value="UniProtKB-KW"/>
</dbReference>
<evidence type="ECO:0000256" key="5">
    <source>
        <dbReference type="ARBA" id="ARBA00022741"/>
    </source>
</evidence>
<evidence type="ECO:0000259" key="14">
    <source>
        <dbReference type="PROSITE" id="PS50127"/>
    </source>
</evidence>
<keyword evidence="7" id="KW-0256">Endoplasmic reticulum</keyword>
<keyword evidence="4" id="KW-0812">Transmembrane</keyword>
<dbReference type="InterPro" id="IPR050113">
    <property type="entry name" value="Ub_conjugating_enzyme"/>
</dbReference>
<dbReference type="InterPro" id="IPR016135">
    <property type="entry name" value="UBQ-conjugating_enzyme/RWD"/>
</dbReference>
<comment type="function">
    <text evidence="11">Catalyzes the covalent attachment of ubiquitin to other proteins. Seems to function in the selective degradation of misfolded membrane proteins from the endoplasmic reticulum (ERAD). In cooperation with the GATOR2 complex, catalyzes 'Lys-6'-linked ubiquitination of NPRL2.</text>
</comment>
<dbReference type="AlphaFoldDB" id="A0A9D4NW82"/>
<feature type="region of interest" description="Disordered" evidence="13">
    <location>
        <begin position="1"/>
        <end position="31"/>
    </location>
</feature>
<evidence type="ECO:0000256" key="2">
    <source>
        <dbReference type="ARBA" id="ARBA00012486"/>
    </source>
</evidence>
<keyword evidence="8" id="KW-0067">ATP-binding</keyword>
<evidence type="ECO:0000256" key="4">
    <source>
        <dbReference type="ARBA" id="ARBA00022692"/>
    </source>
</evidence>